<dbReference type="InterPro" id="IPR027417">
    <property type="entry name" value="P-loop_NTPase"/>
</dbReference>
<evidence type="ECO:0000313" key="2">
    <source>
        <dbReference type="EMBL" id="VFJ60410.1"/>
    </source>
</evidence>
<proteinExistence type="predicted"/>
<dbReference type="SUPFAM" id="SSF52540">
    <property type="entry name" value="P-loop containing nucleoside triphosphate hydrolases"/>
    <property type="match status" value="1"/>
</dbReference>
<dbReference type="Gene3D" id="3.40.50.300">
    <property type="entry name" value="P-loop containing nucleotide triphosphate hydrolases"/>
    <property type="match status" value="1"/>
</dbReference>
<dbReference type="Pfam" id="PF00805">
    <property type="entry name" value="Pentapeptide"/>
    <property type="match status" value="3"/>
</dbReference>
<dbReference type="EMBL" id="CAADFD010000056">
    <property type="protein sequence ID" value="VFJ60410.1"/>
    <property type="molecule type" value="Genomic_DNA"/>
</dbReference>
<gene>
    <name evidence="2" type="ORF">BECKFW1821B_GA0114236_105616</name>
</gene>
<keyword evidence="1" id="KW-0677">Repeat</keyword>
<reference evidence="2" key="1">
    <citation type="submission" date="2019-02" db="EMBL/GenBank/DDBJ databases">
        <authorList>
            <person name="Gruber-Vodicka R. H."/>
            <person name="Seah K. B. B."/>
        </authorList>
    </citation>
    <scope>NUCLEOTIDE SEQUENCE</scope>
    <source>
        <strain evidence="2">BECK_BZ106</strain>
    </source>
</reference>
<name>A0A450T1V0_9GAMM</name>
<protein>
    <submittedName>
        <fullName evidence="2">Uncharacterized protein YjbI, contains pentapeptide repeats</fullName>
    </submittedName>
</protein>
<dbReference type="PANTHER" id="PTHR47485">
    <property type="entry name" value="THYLAKOID LUMENAL 17.4 KDA PROTEIN, CHLOROPLASTIC"/>
    <property type="match status" value="1"/>
</dbReference>
<dbReference type="PANTHER" id="PTHR47485:SF1">
    <property type="entry name" value="THYLAKOID LUMENAL 17.4 KDA PROTEIN, CHLOROPLASTIC"/>
    <property type="match status" value="1"/>
</dbReference>
<sequence length="858" mass="98526">MTSPSALISPDNTIALLATELQTCRAGGLYLALYTDPQTPRRVVDALARQSPDTVSYPLQMDAGKAVFSVFFKYTFDHLGSGTNIFHVLGIEDLEEGLADNFIRALQGGREMFRNAPYALVFWVTPEFEKRLSHLAPDFYHWLFHVFDFTHPNTAKPDKPHPVISSEGRDLQAEQGTNIADFLPIENIRRYLKKAFHVFGFTSPVPYSEYETTKTRKTLLSPSTNPAPYSECETTDLLPLDNIRRYLKKALEQFHDWEAIRERGQDFLIEPMGRANLSGNYVLSTGREIVPDQDRSTSSSSIQTLDEIFAAFLEDPQRSFMALLGDFGTGKTSFSLHYFVRLAEQFLEDPNQRIPLFISLKDYPGRLDSAAFLEREFFRRFDIPLSFAVFRDLALAGRFVLFVDGFDEMASLADQAATLANFRDLTRLTFENLQFMLLPSDTPPKRNKLFLTCRTHYFLTEAQQRELLTFDYTVLYRNYATRSRYAITTVLLQEFSPPQVLEYVKNSCGDSDKAREIIKVIETTYNLEELSSRPLLLEMIVTSLERLKDKESIDAYQLYKVYTDIWIERDDWRARMTPEGKRQLMWELAHKMHREGGDFSLHYSQLDPPLPSYLKPDVSPDGEDYFRYEVTTCSFLNRDGRGNYKFIHRSFWEFFLAEYTFHGETLEPKHPSFSAYDKGVVFFLLRIVMRNKDRLAGRNLSGIDMSSIEPSQRDLSQLNLSNIDLSKANLRSTNLRGSDLRKANLRRADLGEADLRGTDLWGADLSETDLGKADLGRADLRGANLRWANLREVDLSEAKLRETSLREADLREADLRGADLLWADLRGADLWKANLTRANREGADLTGVDLQFTYFNKP</sequence>
<organism evidence="2">
    <name type="scientific">Candidatus Kentrum sp. FW</name>
    <dbReference type="NCBI Taxonomy" id="2126338"/>
    <lineage>
        <taxon>Bacteria</taxon>
        <taxon>Pseudomonadati</taxon>
        <taxon>Pseudomonadota</taxon>
        <taxon>Gammaproteobacteria</taxon>
        <taxon>Candidatus Kentrum</taxon>
    </lineage>
</organism>
<dbReference type="AlphaFoldDB" id="A0A450T1V0"/>
<dbReference type="Gene3D" id="2.160.20.80">
    <property type="entry name" value="E3 ubiquitin-protein ligase SopA"/>
    <property type="match status" value="1"/>
</dbReference>
<dbReference type="SUPFAM" id="SSF141571">
    <property type="entry name" value="Pentapeptide repeat-like"/>
    <property type="match status" value="1"/>
</dbReference>
<dbReference type="InterPro" id="IPR001646">
    <property type="entry name" value="5peptide_repeat"/>
</dbReference>
<accession>A0A450T1V0</accession>
<evidence type="ECO:0000256" key="1">
    <source>
        <dbReference type="ARBA" id="ARBA00022737"/>
    </source>
</evidence>